<feature type="transmembrane region" description="Helical" evidence="2">
    <location>
        <begin position="363"/>
        <end position="384"/>
    </location>
</feature>
<organism evidence="3 4">
    <name type="scientific">Pseudoclavibacter albus</name>
    <dbReference type="NCBI Taxonomy" id="272241"/>
    <lineage>
        <taxon>Bacteria</taxon>
        <taxon>Bacillati</taxon>
        <taxon>Actinomycetota</taxon>
        <taxon>Actinomycetes</taxon>
        <taxon>Micrococcales</taxon>
        <taxon>Microbacteriaceae</taxon>
        <taxon>Pseudoclavibacter</taxon>
    </lineage>
</organism>
<comment type="caution">
    <text evidence="3">The sequence shown here is derived from an EMBL/GenBank/DDBJ whole genome shotgun (WGS) entry which is preliminary data.</text>
</comment>
<keyword evidence="4" id="KW-1185">Reference proteome</keyword>
<dbReference type="RefSeq" id="WP_260104645.1">
    <property type="nucleotide sequence ID" value="NZ_JALXSQ010000049.1"/>
</dbReference>
<protein>
    <submittedName>
        <fullName evidence="3">PrsW family glutamic-type intramembrane protease</fullName>
        <ecNumber evidence="3">3.4.-.-</ecNumber>
    </submittedName>
</protein>
<dbReference type="Proteomes" id="UP001525379">
    <property type="component" value="Unassembled WGS sequence"/>
</dbReference>
<evidence type="ECO:0000313" key="4">
    <source>
        <dbReference type="Proteomes" id="UP001525379"/>
    </source>
</evidence>
<keyword evidence="2" id="KW-0472">Membrane</keyword>
<dbReference type="PANTHER" id="PTHR36844:SF1">
    <property type="entry name" value="PROTEASE PRSW"/>
    <property type="match status" value="1"/>
</dbReference>
<feature type="compositionally biased region" description="Polar residues" evidence="1">
    <location>
        <begin position="49"/>
        <end position="65"/>
    </location>
</feature>
<dbReference type="Pfam" id="PF13367">
    <property type="entry name" value="PrsW-protease"/>
    <property type="match status" value="1"/>
</dbReference>
<feature type="compositionally biased region" description="Polar residues" evidence="1">
    <location>
        <begin position="1"/>
        <end position="19"/>
    </location>
</feature>
<keyword evidence="3" id="KW-0645">Protease</keyword>
<keyword evidence="3" id="KW-0378">Hydrolase</keyword>
<feature type="region of interest" description="Disordered" evidence="1">
    <location>
        <begin position="1"/>
        <end position="131"/>
    </location>
</feature>
<feature type="transmembrane region" description="Helical" evidence="2">
    <location>
        <begin position="404"/>
        <end position="426"/>
    </location>
</feature>
<feature type="compositionally biased region" description="Low complexity" evidence="1">
    <location>
        <begin position="67"/>
        <end position="108"/>
    </location>
</feature>
<feature type="transmembrane region" description="Helical" evidence="2">
    <location>
        <begin position="159"/>
        <end position="184"/>
    </location>
</feature>
<name>A0ABT2HYW1_9MICO</name>
<proteinExistence type="predicted"/>
<gene>
    <name evidence="3" type="ORF">M3D15_09265</name>
</gene>
<evidence type="ECO:0000256" key="2">
    <source>
        <dbReference type="SAM" id="Phobius"/>
    </source>
</evidence>
<evidence type="ECO:0000313" key="3">
    <source>
        <dbReference type="EMBL" id="MCT2043511.1"/>
    </source>
</evidence>
<dbReference type="PANTHER" id="PTHR36844">
    <property type="entry name" value="PROTEASE PRSW"/>
    <property type="match status" value="1"/>
</dbReference>
<sequence length="532" mass="57475">MTGQWQAPQQPNRGVSQYGQPVLGADGRPAAGPGASPGASQAGWHQGQPAAQMQPSAGQNPQYRQNAPYGQAPGYGQPQQQPYGQAQQSYQQPRAPQQPYGQYAQPAGMQPYGAQQASGDRQGGFASPNAYGAVAQPQSQQAHLHSRFLEAAPPKRGNVGMVAVTIIVGVIAGIVLAFFLFMMWLSGNGLAAAISVLVAVLPISFVWLVVWFIDRWEPEPPSHLFAAVFWGGGIAVGLTFLLNFVFMMPAFALLGWDPEVAGSVVGAPLTEEWSKGLGLLLIVFAAKRHLNNPVDGIVYGALMGAGFAFTENILYFSGALAEYGVAGITQQFFVRGIALPLLHPICVSMTGLAVGYAARRGGVLRIILAWHLGLIPGMLLHFAWNSTATLAGAASTEDEALSTLLIGFFGIMVPAFIGWIVLVGLLRRGESKFTRSRIQDYAAVGWYSPAEVDMLSTMRGRSAARRWARHMGPGVGKDMREFISESTHLAVCRYRILKSPNEQRYRLDEKETLDILSSLRTRLNQAQQHRFG</sequence>
<reference evidence="3 4" key="1">
    <citation type="submission" date="2022-04" db="EMBL/GenBank/DDBJ databases">
        <title>Human microbiome associated bacterial genomes.</title>
        <authorList>
            <person name="Sandstrom S."/>
            <person name="Salamzade R."/>
            <person name="Kalan L.R."/>
        </authorList>
    </citation>
    <scope>NUCLEOTIDE SEQUENCE [LARGE SCALE GENOMIC DNA]</scope>
    <source>
        <strain evidence="4">p3-SID1799</strain>
    </source>
</reference>
<dbReference type="EMBL" id="JALXSQ010000049">
    <property type="protein sequence ID" value="MCT2043511.1"/>
    <property type="molecule type" value="Genomic_DNA"/>
</dbReference>
<dbReference type="GO" id="GO:0006508">
    <property type="term" value="P:proteolysis"/>
    <property type="evidence" value="ECO:0007669"/>
    <property type="project" value="UniProtKB-KW"/>
</dbReference>
<keyword evidence="2" id="KW-0812">Transmembrane</keyword>
<feature type="transmembrane region" description="Helical" evidence="2">
    <location>
        <begin position="337"/>
        <end position="356"/>
    </location>
</feature>
<keyword evidence="2" id="KW-1133">Transmembrane helix</keyword>
<accession>A0ABT2HYW1</accession>
<feature type="transmembrane region" description="Helical" evidence="2">
    <location>
        <begin position="297"/>
        <end position="317"/>
    </location>
</feature>
<feature type="transmembrane region" description="Helical" evidence="2">
    <location>
        <begin position="273"/>
        <end position="290"/>
    </location>
</feature>
<feature type="transmembrane region" description="Helical" evidence="2">
    <location>
        <begin position="190"/>
        <end position="213"/>
    </location>
</feature>
<dbReference type="InterPro" id="IPR026898">
    <property type="entry name" value="PrsW"/>
</dbReference>
<evidence type="ECO:0000256" key="1">
    <source>
        <dbReference type="SAM" id="MobiDB-lite"/>
    </source>
</evidence>
<feature type="compositionally biased region" description="Low complexity" evidence="1">
    <location>
        <begin position="24"/>
        <end position="43"/>
    </location>
</feature>
<dbReference type="EC" id="3.4.-.-" evidence="3"/>
<dbReference type="GO" id="GO:0008233">
    <property type="term" value="F:peptidase activity"/>
    <property type="evidence" value="ECO:0007669"/>
    <property type="project" value="UniProtKB-KW"/>
</dbReference>
<feature type="transmembrane region" description="Helical" evidence="2">
    <location>
        <begin position="225"/>
        <end position="253"/>
    </location>
</feature>